<name>N1PGV8_DOTSN</name>
<feature type="compositionally biased region" description="Basic and acidic residues" evidence="1">
    <location>
        <begin position="839"/>
        <end position="852"/>
    </location>
</feature>
<dbReference type="GO" id="GO:0005524">
    <property type="term" value="F:ATP binding"/>
    <property type="evidence" value="ECO:0007669"/>
    <property type="project" value="InterPro"/>
</dbReference>
<reference evidence="3 4" key="2">
    <citation type="journal article" date="2012" name="PLoS Pathog.">
        <title>Diverse lifestyles and strategies of plant pathogenesis encoded in the genomes of eighteen Dothideomycetes fungi.</title>
        <authorList>
            <person name="Ohm R.A."/>
            <person name="Feau N."/>
            <person name="Henrissat B."/>
            <person name="Schoch C.L."/>
            <person name="Horwitz B.A."/>
            <person name="Barry K.W."/>
            <person name="Condon B.J."/>
            <person name="Copeland A.C."/>
            <person name="Dhillon B."/>
            <person name="Glaser F."/>
            <person name="Hesse C.N."/>
            <person name="Kosti I."/>
            <person name="LaButti K."/>
            <person name="Lindquist E.A."/>
            <person name="Lucas S."/>
            <person name="Salamov A.A."/>
            <person name="Bradshaw R.E."/>
            <person name="Ciuffetti L."/>
            <person name="Hamelin R.C."/>
            <person name="Kema G.H.J."/>
            <person name="Lawrence C."/>
            <person name="Scott J.A."/>
            <person name="Spatafora J.W."/>
            <person name="Turgeon B.G."/>
            <person name="de Wit P.J.G.M."/>
            <person name="Zhong S."/>
            <person name="Goodwin S.B."/>
            <person name="Grigoriev I.V."/>
        </authorList>
    </citation>
    <scope>NUCLEOTIDE SEQUENCE [LARGE SCALE GENOMIC DNA]</scope>
    <source>
        <strain evidence="4">NZE10 / CBS 128990</strain>
    </source>
</reference>
<dbReference type="STRING" id="675120.N1PGV8"/>
<dbReference type="Pfam" id="PF00004">
    <property type="entry name" value="AAA"/>
    <property type="match status" value="1"/>
</dbReference>
<evidence type="ECO:0000313" key="4">
    <source>
        <dbReference type="Proteomes" id="UP000016933"/>
    </source>
</evidence>
<dbReference type="EMBL" id="KB446542">
    <property type="protein sequence ID" value="EME41364.1"/>
    <property type="molecule type" value="Genomic_DNA"/>
</dbReference>
<dbReference type="SMART" id="SM00382">
    <property type="entry name" value="AAA"/>
    <property type="match status" value="1"/>
</dbReference>
<dbReference type="HOGENOM" id="CLU_004471_6_3_1"/>
<feature type="region of interest" description="Disordered" evidence="1">
    <location>
        <begin position="828"/>
        <end position="917"/>
    </location>
</feature>
<dbReference type="PANTHER" id="PTHR46411:SF3">
    <property type="entry name" value="AAA+ ATPASE DOMAIN-CONTAINING PROTEIN"/>
    <property type="match status" value="1"/>
</dbReference>
<feature type="compositionally biased region" description="Acidic residues" evidence="1">
    <location>
        <begin position="125"/>
        <end position="135"/>
    </location>
</feature>
<feature type="region of interest" description="Disordered" evidence="1">
    <location>
        <begin position="117"/>
        <end position="167"/>
    </location>
</feature>
<dbReference type="Proteomes" id="UP000016933">
    <property type="component" value="Unassembled WGS sequence"/>
</dbReference>
<dbReference type="InterPro" id="IPR003959">
    <property type="entry name" value="ATPase_AAA_core"/>
</dbReference>
<keyword evidence="4" id="KW-1185">Reference proteome</keyword>
<proteinExistence type="predicted"/>
<gene>
    <name evidence="3" type="ORF">DOTSEDRAFT_55206</name>
</gene>
<feature type="compositionally biased region" description="Basic and acidic residues" evidence="1">
    <location>
        <begin position="136"/>
        <end position="167"/>
    </location>
</feature>
<evidence type="ECO:0000256" key="1">
    <source>
        <dbReference type="SAM" id="MobiDB-lite"/>
    </source>
</evidence>
<dbReference type="GO" id="GO:0016887">
    <property type="term" value="F:ATP hydrolysis activity"/>
    <property type="evidence" value="ECO:0007669"/>
    <property type="project" value="InterPro"/>
</dbReference>
<dbReference type="SUPFAM" id="SSF52540">
    <property type="entry name" value="P-loop containing nucleoside triphosphate hydrolases"/>
    <property type="match status" value="1"/>
</dbReference>
<dbReference type="OMA" id="HLAYLDY"/>
<dbReference type="InterPro" id="IPR003593">
    <property type="entry name" value="AAA+_ATPase"/>
</dbReference>
<dbReference type="Gene3D" id="3.40.50.300">
    <property type="entry name" value="P-loop containing nucleotide triphosphate hydrolases"/>
    <property type="match status" value="1"/>
</dbReference>
<evidence type="ECO:0000259" key="2">
    <source>
        <dbReference type="SMART" id="SM00382"/>
    </source>
</evidence>
<sequence>MVILPSSPLSHYMLKDVTPLEELSDCIMLAAMLPEAMPSAHRSSLPIKGRSSFPSILILLQSTSRFDSMASRNVRKIDEDDVGPSPSASGASPPVVVSAAIIIENLVERIEKLERTARQRSCGDLESETASDNEDESRCKSHIDQKKYEHDAERRDDDIEKEDASNEADPRALIKKLYEGKSKCKCCTNWVPKFPKGIEKPTEQTKESWRCAALHSVTIQSLHLRKLAQIVLAVYPASDTSPQKLVFKAPFWPFYHSWNHLKKYRASILHRSDDYEETEHVNTLRDVLNQELRDAPTTSEDLAANGNIDFDLFWTIFPPGCVAFERTGTVDRWYLVTDCEEGATKRSESNNLLLHLAYLDYDVIDRLIERGNKAKSLVAGSYEAYRGFIDNHKSEPWIDGRVMIDTTEYYKNMSSRYFVASLYPIGLRPIVPAGEVCLAGTDGDDVAKNTVIEGIHMVPPPPVAGELGDPFSGLNFGDMPPMPPIPHSPPGPSKSKKKGKKQGKYPTVNDFQWGFEPEPMPDEEGRGTEPAVSTSMEVMHSWTTKVFGIEPEAFCPPTITGYCLTTKVWTSFAVDSVYDTEWNDVAFEKLVMRRPRKRSLKALVQEHKKHRNLSDEIFRDKGQGLVLLLAGPPGTGKTLTAESVADRLRLPLYALDANQLGKCNDYDPDTIEEELNKVFKLAATWDAVLLLEEADAFLEPRVDDDDARERNKPFLRVLEYYKGILILTTNRSTQFDDALYSRIHLTLRFPELDEGAKKAVWRTFLNPVTVNITEQDFDDLAQEDMNGRQIKNVVKMARLLAEAEDESLSIDHLLDVISVINDSDTEIRDVDVDDSASESTERESVVDERKSEPGNPADTFANIGEPEPTPDPDGIQGPFAWPKFSAFPSAGVPPTDKHTIKLPAGRGSKWSYSVSVG</sequence>
<reference evidence="4" key="1">
    <citation type="journal article" date="2012" name="PLoS Genet.">
        <title>The genomes of the fungal plant pathogens Cladosporium fulvum and Dothistroma septosporum reveal adaptation to different hosts and lifestyles but also signatures of common ancestry.</title>
        <authorList>
            <person name="de Wit P.J.G.M."/>
            <person name="van der Burgt A."/>
            <person name="Oekmen B."/>
            <person name="Stergiopoulos I."/>
            <person name="Abd-Elsalam K.A."/>
            <person name="Aerts A.L."/>
            <person name="Bahkali A.H."/>
            <person name="Beenen H.G."/>
            <person name="Chettri P."/>
            <person name="Cox M.P."/>
            <person name="Datema E."/>
            <person name="de Vries R.P."/>
            <person name="Dhillon B."/>
            <person name="Ganley A.R."/>
            <person name="Griffiths S.A."/>
            <person name="Guo Y."/>
            <person name="Hamelin R.C."/>
            <person name="Henrissat B."/>
            <person name="Kabir M.S."/>
            <person name="Jashni M.K."/>
            <person name="Kema G."/>
            <person name="Klaubauf S."/>
            <person name="Lapidus A."/>
            <person name="Levasseur A."/>
            <person name="Lindquist E."/>
            <person name="Mehrabi R."/>
            <person name="Ohm R.A."/>
            <person name="Owen T.J."/>
            <person name="Salamov A."/>
            <person name="Schwelm A."/>
            <person name="Schijlen E."/>
            <person name="Sun H."/>
            <person name="van den Burg H.A."/>
            <person name="van Ham R.C.H.J."/>
            <person name="Zhang S."/>
            <person name="Goodwin S.B."/>
            <person name="Grigoriev I.V."/>
            <person name="Collemare J."/>
            <person name="Bradshaw R.E."/>
        </authorList>
    </citation>
    <scope>NUCLEOTIDE SEQUENCE [LARGE SCALE GENOMIC DNA]</scope>
    <source>
        <strain evidence="4">NZE10 / CBS 128990</strain>
    </source>
</reference>
<dbReference type="InterPro" id="IPR027417">
    <property type="entry name" value="P-loop_NTPase"/>
</dbReference>
<feature type="region of interest" description="Disordered" evidence="1">
    <location>
        <begin position="469"/>
        <end position="529"/>
    </location>
</feature>
<dbReference type="eggNOG" id="KOG0726">
    <property type="taxonomic scope" value="Eukaryota"/>
</dbReference>
<feature type="domain" description="AAA+ ATPase" evidence="2">
    <location>
        <begin position="623"/>
        <end position="753"/>
    </location>
</feature>
<dbReference type="CDD" id="cd19481">
    <property type="entry name" value="RecA-like_protease"/>
    <property type="match status" value="1"/>
</dbReference>
<protein>
    <recommendedName>
        <fullName evidence="2">AAA+ ATPase domain-containing protein</fullName>
    </recommendedName>
</protein>
<accession>N1PGV8</accession>
<dbReference type="OrthoDB" id="10042665at2759"/>
<dbReference type="Pfam" id="PF22942">
    <property type="entry name" value="DUF7025"/>
    <property type="match status" value="1"/>
</dbReference>
<dbReference type="PANTHER" id="PTHR46411">
    <property type="entry name" value="FAMILY ATPASE, PUTATIVE-RELATED"/>
    <property type="match status" value="1"/>
</dbReference>
<dbReference type="InterPro" id="IPR054289">
    <property type="entry name" value="DUF7025"/>
</dbReference>
<dbReference type="AlphaFoldDB" id="N1PGV8"/>
<feature type="compositionally biased region" description="Pro residues" evidence="1">
    <location>
        <begin position="480"/>
        <end position="492"/>
    </location>
</feature>
<organism evidence="3 4">
    <name type="scientific">Dothistroma septosporum (strain NZE10 / CBS 128990)</name>
    <name type="common">Red band needle blight fungus</name>
    <name type="synonym">Mycosphaerella pini</name>
    <dbReference type="NCBI Taxonomy" id="675120"/>
    <lineage>
        <taxon>Eukaryota</taxon>
        <taxon>Fungi</taxon>
        <taxon>Dikarya</taxon>
        <taxon>Ascomycota</taxon>
        <taxon>Pezizomycotina</taxon>
        <taxon>Dothideomycetes</taxon>
        <taxon>Dothideomycetidae</taxon>
        <taxon>Mycosphaerellales</taxon>
        <taxon>Mycosphaerellaceae</taxon>
        <taxon>Dothistroma</taxon>
    </lineage>
</organism>
<evidence type="ECO:0000313" key="3">
    <source>
        <dbReference type="EMBL" id="EME41364.1"/>
    </source>
</evidence>
<feature type="compositionally biased region" description="Basic residues" evidence="1">
    <location>
        <begin position="494"/>
        <end position="503"/>
    </location>
</feature>